<proteinExistence type="predicted"/>
<reference evidence="1 2" key="1">
    <citation type="submission" date="2019-07" db="EMBL/GenBank/DDBJ databases">
        <title>Finished genome of Venturia effusa.</title>
        <authorList>
            <person name="Young C.A."/>
            <person name="Cox M.P."/>
            <person name="Ganley A.R.D."/>
            <person name="David W.J."/>
        </authorList>
    </citation>
    <scope>NUCLEOTIDE SEQUENCE [LARGE SCALE GENOMIC DNA]</scope>
    <source>
        <strain evidence="2">albino</strain>
    </source>
</reference>
<dbReference type="Proteomes" id="UP000316270">
    <property type="component" value="Chromosome 16"/>
</dbReference>
<organism evidence="1 2">
    <name type="scientific">Venturia effusa</name>
    <dbReference type="NCBI Taxonomy" id="50376"/>
    <lineage>
        <taxon>Eukaryota</taxon>
        <taxon>Fungi</taxon>
        <taxon>Dikarya</taxon>
        <taxon>Ascomycota</taxon>
        <taxon>Pezizomycotina</taxon>
        <taxon>Dothideomycetes</taxon>
        <taxon>Pleosporomycetidae</taxon>
        <taxon>Venturiales</taxon>
        <taxon>Venturiaceae</taxon>
        <taxon>Venturia</taxon>
    </lineage>
</organism>
<name>A0A517LM20_9PEZI</name>
<dbReference type="AlphaFoldDB" id="A0A517LM20"/>
<keyword evidence="2" id="KW-1185">Reference proteome</keyword>
<accession>A0A517LM20</accession>
<sequence>MPFDQRAASSPLQVRCGLARHVHKHRAPALLQSSIPRAHVPTMSSTATVVDELGLVQQCDATSSRSTVDSLSMRLLHTQHAADEPPPARPRVGQAGACANRTDLTILQHR</sequence>
<evidence type="ECO:0000313" key="2">
    <source>
        <dbReference type="Proteomes" id="UP000316270"/>
    </source>
</evidence>
<protein>
    <submittedName>
        <fullName evidence="1">Uncharacterized protein</fullName>
    </submittedName>
</protein>
<evidence type="ECO:0000313" key="1">
    <source>
        <dbReference type="EMBL" id="QDS76682.1"/>
    </source>
</evidence>
<gene>
    <name evidence="1" type="ORF">FKW77_000339</name>
</gene>
<dbReference type="EMBL" id="CP042200">
    <property type="protein sequence ID" value="QDS76682.1"/>
    <property type="molecule type" value="Genomic_DNA"/>
</dbReference>